<dbReference type="Proteomes" id="UP000007015">
    <property type="component" value="Chromosome 3"/>
</dbReference>
<evidence type="ECO:0000256" key="1">
    <source>
        <dbReference type="SAM" id="MobiDB-lite"/>
    </source>
</evidence>
<feature type="compositionally biased region" description="Low complexity" evidence="1">
    <location>
        <begin position="25"/>
        <end position="34"/>
    </location>
</feature>
<dbReference type="STRING" id="39946.A2XCA8"/>
<dbReference type="PANTHER" id="PTHR38357:SF1">
    <property type="entry name" value="EXPRESSED PROTEIN"/>
    <property type="match status" value="1"/>
</dbReference>
<feature type="region of interest" description="Disordered" evidence="1">
    <location>
        <begin position="358"/>
        <end position="384"/>
    </location>
</feature>
<dbReference type="EMBL" id="CM000128">
    <property type="protein sequence ID" value="EAY88468.1"/>
    <property type="molecule type" value="Genomic_DNA"/>
</dbReference>
<feature type="compositionally biased region" description="Basic and acidic residues" evidence="1">
    <location>
        <begin position="294"/>
        <end position="304"/>
    </location>
</feature>
<reference evidence="2 3" key="1">
    <citation type="journal article" date="2005" name="PLoS Biol.">
        <title>The genomes of Oryza sativa: a history of duplications.</title>
        <authorList>
            <person name="Yu J."/>
            <person name="Wang J."/>
            <person name="Lin W."/>
            <person name="Li S."/>
            <person name="Li H."/>
            <person name="Zhou J."/>
            <person name="Ni P."/>
            <person name="Dong W."/>
            <person name="Hu S."/>
            <person name="Zeng C."/>
            <person name="Zhang J."/>
            <person name="Zhang Y."/>
            <person name="Li R."/>
            <person name="Xu Z."/>
            <person name="Li S."/>
            <person name="Li X."/>
            <person name="Zheng H."/>
            <person name="Cong L."/>
            <person name="Lin L."/>
            <person name="Yin J."/>
            <person name="Geng J."/>
            <person name="Li G."/>
            <person name="Shi J."/>
            <person name="Liu J."/>
            <person name="Lv H."/>
            <person name="Li J."/>
            <person name="Wang J."/>
            <person name="Deng Y."/>
            <person name="Ran L."/>
            <person name="Shi X."/>
            <person name="Wang X."/>
            <person name="Wu Q."/>
            <person name="Li C."/>
            <person name="Ren X."/>
            <person name="Wang J."/>
            <person name="Wang X."/>
            <person name="Li D."/>
            <person name="Liu D."/>
            <person name="Zhang X."/>
            <person name="Ji Z."/>
            <person name="Zhao W."/>
            <person name="Sun Y."/>
            <person name="Zhang Z."/>
            <person name="Bao J."/>
            <person name="Han Y."/>
            <person name="Dong L."/>
            <person name="Ji J."/>
            <person name="Chen P."/>
            <person name="Wu S."/>
            <person name="Liu J."/>
            <person name="Xiao Y."/>
            <person name="Bu D."/>
            <person name="Tan J."/>
            <person name="Yang L."/>
            <person name="Ye C."/>
            <person name="Zhang J."/>
            <person name="Xu J."/>
            <person name="Zhou Y."/>
            <person name="Yu Y."/>
            <person name="Zhang B."/>
            <person name="Zhuang S."/>
            <person name="Wei H."/>
            <person name="Liu B."/>
            <person name="Lei M."/>
            <person name="Yu H."/>
            <person name="Li Y."/>
            <person name="Xu H."/>
            <person name="Wei S."/>
            <person name="He X."/>
            <person name="Fang L."/>
            <person name="Zhang Z."/>
            <person name="Zhang Y."/>
            <person name="Huang X."/>
            <person name="Su Z."/>
            <person name="Tong W."/>
            <person name="Li J."/>
            <person name="Tong Z."/>
            <person name="Li S."/>
            <person name="Ye J."/>
            <person name="Wang L."/>
            <person name="Fang L."/>
            <person name="Lei T."/>
            <person name="Chen C."/>
            <person name="Chen H."/>
            <person name="Xu Z."/>
            <person name="Li H."/>
            <person name="Huang H."/>
            <person name="Zhang F."/>
            <person name="Xu H."/>
            <person name="Li N."/>
            <person name="Zhao C."/>
            <person name="Li S."/>
            <person name="Dong L."/>
            <person name="Huang Y."/>
            <person name="Li L."/>
            <person name="Xi Y."/>
            <person name="Qi Q."/>
            <person name="Li W."/>
            <person name="Zhang B."/>
            <person name="Hu W."/>
            <person name="Zhang Y."/>
            <person name="Tian X."/>
            <person name="Jiao Y."/>
            <person name="Liang X."/>
            <person name="Jin J."/>
            <person name="Gao L."/>
            <person name="Zheng W."/>
            <person name="Hao B."/>
            <person name="Liu S."/>
            <person name="Wang W."/>
            <person name="Yuan L."/>
            <person name="Cao M."/>
            <person name="McDermott J."/>
            <person name="Samudrala R."/>
            <person name="Wang J."/>
            <person name="Wong G.K."/>
            <person name="Yang H."/>
        </authorList>
    </citation>
    <scope>NUCLEOTIDE SEQUENCE [LARGE SCALE GENOMIC DNA]</scope>
    <source>
        <strain evidence="3">cv. 93-11</strain>
    </source>
</reference>
<sequence>MLPLAAGAGAARPCLSSSPAPPVSSPGAIPLLRHTPIPHHRRRPLAALRTRIMLLRPLRAAASPGPAASSRPARDRVIDFGKHKGQMLGTLPPSYLRWVVAELDYGDTAAWASLAREVLDDPVYVDRVERPLAVLRTRIMLLRPLRAAASPGPAASSRPARDRVIDFGKHKGQMLGTLPPSYLRWVVAELDYGDTAAWASLAREVLDDPVYVDRVEWEHAHRFLRGDTDYDGDGEDGPLHEMADRFGWDLSDEEGWSRLDFRLLGTSYGGRIPRKGGRRQTTTSSLFDIGAETDGPRGKRDERRERMRLRRETQVRGAKLDMLGMNAGVKDGGVLGTPRKVRTRTTAKTDILGLGRRRSRGGEVLGEKVLPGSGGQGGNPFPGRQAFLDKVRKLKDDS</sequence>
<dbReference type="AlphaFoldDB" id="A2XCA8"/>
<dbReference type="HOGENOM" id="CLU_058134_0_0_1"/>
<keyword evidence="3" id="KW-1185">Reference proteome</keyword>
<feature type="region of interest" description="Disordered" evidence="1">
    <location>
        <begin position="272"/>
        <end position="304"/>
    </location>
</feature>
<evidence type="ECO:0000313" key="2">
    <source>
        <dbReference type="EMBL" id="EAY88468.1"/>
    </source>
</evidence>
<accession>A2XCA8</accession>
<evidence type="ECO:0000313" key="3">
    <source>
        <dbReference type="Proteomes" id="UP000007015"/>
    </source>
</evidence>
<organism evidence="2 3">
    <name type="scientific">Oryza sativa subsp. indica</name>
    <name type="common">Rice</name>
    <dbReference type="NCBI Taxonomy" id="39946"/>
    <lineage>
        <taxon>Eukaryota</taxon>
        <taxon>Viridiplantae</taxon>
        <taxon>Streptophyta</taxon>
        <taxon>Embryophyta</taxon>
        <taxon>Tracheophyta</taxon>
        <taxon>Spermatophyta</taxon>
        <taxon>Magnoliopsida</taxon>
        <taxon>Liliopsida</taxon>
        <taxon>Poales</taxon>
        <taxon>Poaceae</taxon>
        <taxon>BOP clade</taxon>
        <taxon>Oryzoideae</taxon>
        <taxon>Oryzeae</taxon>
        <taxon>Oryzinae</taxon>
        <taxon>Oryza</taxon>
        <taxon>Oryza sativa</taxon>
    </lineage>
</organism>
<feature type="compositionally biased region" description="Low complexity" evidence="1">
    <location>
        <begin position="1"/>
        <end position="18"/>
    </location>
</feature>
<protein>
    <submittedName>
        <fullName evidence="2">Uncharacterized protein</fullName>
    </submittedName>
</protein>
<dbReference type="Gramene" id="BGIOSGA011816-TA">
    <property type="protein sequence ID" value="BGIOSGA011816-PA"/>
    <property type="gene ID" value="BGIOSGA011816"/>
</dbReference>
<proteinExistence type="predicted"/>
<dbReference type="GO" id="GO:0009536">
    <property type="term" value="C:plastid"/>
    <property type="evidence" value="ECO:0007669"/>
    <property type="project" value="TreeGrafter"/>
</dbReference>
<name>A2XCA8_ORYSI</name>
<dbReference type="PANTHER" id="PTHR38357">
    <property type="entry name" value="EXPRESSED PROTEIN"/>
    <property type="match status" value="1"/>
</dbReference>
<gene>
    <name evidence="2" type="ORF">OsI_09938</name>
</gene>
<feature type="region of interest" description="Disordered" evidence="1">
    <location>
        <begin position="1"/>
        <end position="34"/>
    </location>
</feature>